<keyword evidence="2" id="KW-0732">Signal</keyword>
<dbReference type="RefSeq" id="WP_212516197.1">
    <property type="nucleotide sequence ID" value="NZ_JAGSOH010000003.1"/>
</dbReference>
<accession>A0A941E2N1</accession>
<dbReference type="EMBL" id="JAGSOH010000003">
    <property type="protein sequence ID" value="MBR7825035.1"/>
    <property type="molecule type" value="Genomic_DNA"/>
</dbReference>
<evidence type="ECO:0000256" key="1">
    <source>
        <dbReference type="SAM" id="MobiDB-lite"/>
    </source>
</evidence>
<name>A0A941E2N1_9ACTN</name>
<evidence type="ECO:0000313" key="3">
    <source>
        <dbReference type="EMBL" id="MBR7825035.1"/>
    </source>
</evidence>
<organism evidence="3 4">
    <name type="scientific">Actinospica acidithermotolerans</name>
    <dbReference type="NCBI Taxonomy" id="2828514"/>
    <lineage>
        <taxon>Bacteria</taxon>
        <taxon>Bacillati</taxon>
        <taxon>Actinomycetota</taxon>
        <taxon>Actinomycetes</taxon>
        <taxon>Catenulisporales</taxon>
        <taxon>Actinospicaceae</taxon>
        <taxon>Actinospica</taxon>
    </lineage>
</organism>
<gene>
    <name evidence="3" type="ORF">KDK95_01865</name>
</gene>
<evidence type="ECO:0000256" key="2">
    <source>
        <dbReference type="SAM" id="SignalP"/>
    </source>
</evidence>
<feature type="chain" id="PRO_5038920015" description="Heavy metal-binding domain-containing protein" evidence="2">
    <location>
        <begin position="30"/>
        <end position="305"/>
    </location>
</feature>
<comment type="caution">
    <text evidence="3">The sequence shown here is derived from an EMBL/GenBank/DDBJ whole genome shotgun (WGS) entry which is preliminary data.</text>
</comment>
<proteinExistence type="predicted"/>
<evidence type="ECO:0000313" key="4">
    <source>
        <dbReference type="Proteomes" id="UP000676325"/>
    </source>
</evidence>
<evidence type="ECO:0008006" key="5">
    <source>
        <dbReference type="Google" id="ProtNLM"/>
    </source>
</evidence>
<reference evidence="3" key="1">
    <citation type="submission" date="2021-04" db="EMBL/GenBank/DDBJ databases">
        <title>Genome based classification of Actinospica acidithermotolerans sp. nov., an actinobacterium isolated from an Indonesian hot spring.</title>
        <authorList>
            <person name="Kusuma A.B."/>
            <person name="Putra K.E."/>
            <person name="Nafisah S."/>
            <person name="Loh J."/>
            <person name="Nouioui I."/>
            <person name="Goodfellow M."/>
        </authorList>
    </citation>
    <scope>NUCLEOTIDE SEQUENCE</scope>
    <source>
        <strain evidence="3">MGRD01-02</strain>
    </source>
</reference>
<sequence>MRTLRSTLSRHAGAAGLATLLAVGLGACAANTAPAADSSASASTAASATTSGMPGMSGMDEPMYTGNGLSASSGGFTLVPADATSTLPADRAVTLSFRIEDAMGMAVTSFQDDQTKLMHFYVVRSDLAGFQHVHPTMAADGTWSASLAAMQPGAYRAYASFITKNSGGTAVALVLSEQFTVAGTVSTAAALPAPSATTEVDGYTVALSGDLMSGMQHTLTATITKDGVPVTDLQPYLDSYAHLTAFHQGDMAFAHLHPQGTVNGDHGGPTLTFEATMAEAGDYRLYLQFQTGGVLHTAAITVHAA</sequence>
<dbReference type="AlphaFoldDB" id="A0A941E2N1"/>
<keyword evidence="4" id="KW-1185">Reference proteome</keyword>
<dbReference type="PROSITE" id="PS51257">
    <property type="entry name" value="PROKAR_LIPOPROTEIN"/>
    <property type="match status" value="1"/>
</dbReference>
<feature type="signal peptide" evidence="2">
    <location>
        <begin position="1"/>
        <end position="29"/>
    </location>
</feature>
<feature type="compositionally biased region" description="Low complexity" evidence="1">
    <location>
        <begin position="39"/>
        <end position="51"/>
    </location>
</feature>
<protein>
    <recommendedName>
        <fullName evidence="5">Heavy metal-binding domain-containing protein</fullName>
    </recommendedName>
</protein>
<feature type="region of interest" description="Disordered" evidence="1">
    <location>
        <begin position="39"/>
        <end position="64"/>
    </location>
</feature>
<dbReference type="Proteomes" id="UP000676325">
    <property type="component" value="Unassembled WGS sequence"/>
</dbReference>